<dbReference type="EMBL" id="MN739948">
    <property type="protein sequence ID" value="QHT79346.1"/>
    <property type="molecule type" value="Genomic_DNA"/>
</dbReference>
<feature type="coiled-coil region" evidence="1">
    <location>
        <begin position="427"/>
        <end position="491"/>
    </location>
</feature>
<feature type="coiled-coil region" evidence="1">
    <location>
        <begin position="738"/>
        <end position="874"/>
    </location>
</feature>
<protein>
    <submittedName>
        <fullName evidence="2">Uncharacterized protein</fullName>
    </submittedName>
</protein>
<dbReference type="AlphaFoldDB" id="A0A6C0HGW0"/>
<accession>A0A6C0HGW0</accession>
<name>A0A6C0HGW0_9ZZZZ</name>
<organism evidence="2">
    <name type="scientific">viral metagenome</name>
    <dbReference type="NCBI Taxonomy" id="1070528"/>
    <lineage>
        <taxon>unclassified sequences</taxon>
        <taxon>metagenomes</taxon>
        <taxon>organismal metagenomes</taxon>
    </lineage>
</organism>
<feature type="coiled-coil region" evidence="1">
    <location>
        <begin position="345"/>
        <end position="383"/>
    </location>
</feature>
<feature type="coiled-coil region" evidence="1">
    <location>
        <begin position="649"/>
        <end position="683"/>
    </location>
</feature>
<keyword evidence="1" id="KW-0175">Coiled coil</keyword>
<feature type="coiled-coil region" evidence="1">
    <location>
        <begin position="933"/>
        <end position="960"/>
    </location>
</feature>
<proteinExistence type="predicted"/>
<reference evidence="2" key="1">
    <citation type="journal article" date="2020" name="Nature">
        <title>Giant virus diversity and host interactions through global metagenomics.</title>
        <authorList>
            <person name="Schulz F."/>
            <person name="Roux S."/>
            <person name="Paez-Espino D."/>
            <person name="Jungbluth S."/>
            <person name="Walsh D.A."/>
            <person name="Denef V.J."/>
            <person name="McMahon K.D."/>
            <person name="Konstantinidis K.T."/>
            <person name="Eloe-Fadrosh E.A."/>
            <person name="Kyrpides N.C."/>
            <person name="Woyke T."/>
        </authorList>
    </citation>
    <scope>NUCLEOTIDE SEQUENCE</scope>
    <source>
        <strain evidence="2">GVMAG-M-3300023179-99</strain>
    </source>
</reference>
<feature type="coiled-coil region" evidence="1">
    <location>
        <begin position="580"/>
        <end position="620"/>
    </location>
</feature>
<evidence type="ECO:0000313" key="2">
    <source>
        <dbReference type="EMBL" id="QHT79346.1"/>
    </source>
</evidence>
<evidence type="ECO:0000256" key="1">
    <source>
        <dbReference type="SAM" id="Coils"/>
    </source>
</evidence>
<sequence>MQDNFSSYIAQLKTKHKDTIFNPLFFNGCLSDTGELIIKPTNLFILMTPTEQFVKALKLNLKNPNIDSVTVFSNFNDDEPVTHDKLKYIKCSKYYGLQLSDVTCYFKDNEINIFTYNTVVLDFNSIIYSHYLTKTQFGILSAKQFDGDIPGDPRLLKNASSYNNVNTDFNGFVVPGKLQDCDLFLDMYGSINLLISYLSNYDVINLSKILLSYLFEKRVYEDTYISDKFPVIYAPVQLYFMEDLNVVIPQEDVLEIFSKEIVDCVTIEQPVTPELLPIEDQELITNIKNKILSEMLLSYKVKYEKQAETVKLQCTELYNSTNKKNTRELSEKRKKKLLELELFFEKEEKTRMEALEIQYEREKDELSRKLKDAESLAESELEKKMSLGLKKIDFELQKKLDSETSKVDKIIEDSKNRAHLSFKHEIEVFTKNAYENLDEQIKEIREQKLQEINQETTLVSASQLHKINEEHQNEKRRLDTLLKEFDDFKRQEIESLYQTEYLEKLSTSLVEIKTYVESVKKEKLEQLHLELKNETEAMYTTLRTTEKFKMKETEHNVKVYEQESIKKIDSYIKELTVQRMKTEELRIDNELRALRESKKKEITEEEIAKIKQECSVSKEDLLKHVQLEVEIFKRNEYDRCKLDVEENIRKFHNEKMEEHQKLLNAQEIQRKEAQEVVLNEEKEIKLRELNELMSVKLSEQSTELHSYKTEQLKEISLFLEKFKENELAKIELTKQVRDNELKEKRIELEREIENEVSTRRQGKIKEIKTELTRERRRISAELEKQFQESLEAKNKEQEKEYASKLKEKFVILEQENETLIDKLLSSSKRQYEDFQEELKKEKYHLEKTVIEEHNKQLRELEEEYQDKIDFHKSLLKDSIKEERQKLLASEKDGIAKELSLYKAMRLTELEEGITKETEKFKDERVVSINREILAYKEKEMEAMNNELAQWKQTQEDLLRRKFQSLYSDLNSFE</sequence>